<reference evidence="2" key="2">
    <citation type="submission" date="2020-11" db="EMBL/GenBank/DDBJ databases">
        <authorList>
            <person name="McCartney M.A."/>
            <person name="Auch B."/>
            <person name="Kono T."/>
            <person name="Mallez S."/>
            <person name="Becker A."/>
            <person name="Gohl D.M."/>
            <person name="Silverstein K.A.T."/>
            <person name="Koren S."/>
            <person name="Bechman K.B."/>
            <person name="Herman A."/>
            <person name="Abrahante J.E."/>
            <person name="Garbe J."/>
        </authorList>
    </citation>
    <scope>NUCLEOTIDE SEQUENCE</scope>
    <source>
        <strain evidence="2">Duluth1</strain>
        <tissue evidence="2">Whole animal</tissue>
    </source>
</reference>
<dbReference type="AlphaFoldDB" id="A0A9D4C3F6"/>
<keyword evidence="3" id="KW-1185">Reference proteome</keyword>
<gene>
    <name evidence="2" type="ORF">DPMN_059089</name>
</gene>
<organism evidence="2 3">
    <name type="scientific">Dreissena polymorpha</name>
    <name type="common">Zebra mussel</name>
    <name type="synonym">Mytilus polymorpha</name>
    <dbReference type="NCBI Taxonomy" id="45954"/>
    <lineage>
        <taxon>Eukaryota</taxon>
        <taxon>Metazoa</taxon>
        <taxon>Spiralia</taxon>
        <taxon>Lophotrochozoa</taxon>
        <taxon>Mollusca</taxon>
        <taxon>Bivalvia</taxon>
        <taxon>Autobranchia</taxon>
        <taxon>Heteroconchia</taxon>
        <taxon>Euheterodonta</taxon>
        <taxon>Imparidentia</taxon>
        <taxon>Neoheterodontei</taxon>
        <taxon>Myida</taxon>
        <taxon>Dreissenoidea</taxon>
        <taxon>Dreissenidae</taxon>
        <taxon>Dreissena</taxon>
    </lineage>
</organism>
<protein>
    <submittedName>
        <fullName evidence="2">Uncharacterized protein</fullName>
    </submittedName>
</protein>
<accession>A0A9D4C3F6</accession>
<sequence>MKNKPWKMTRSRPRPRWTPHHWLTWTLVLWRSSPSSLAWWRCSDPAWSPRTTGGPSVTSCGTCSL</sequence>
<evidence type="ECO:0000313" key="3">
    <source>
        <dbReference type="Proteomes" id="UP000828390"/>
    </source>
</evidence>
<evidence type="ECO:0000313" key="2">
    <source>
        <dbReference type="EMBL" id="KAH3716368.1"/>
    </source>
</evidence>
<keyword evidence="1" id="KW-0732">Signal</keyword>
<dbReference type="EMBL" id="JAIWYP010000013">
    <property type="protein sequence ID" value="KAH3716368.1"/>
    <property type="molecule type" value="Genomic_DNA"/>
</dbReference>
<feature type="chain" id="PRO_5039524180" evidence="1">
    <location>
        <begin position="39"/>
        <end position="65"/>
    </location>
</feature>
<reference evidence="2" key="1">
    <citation type="journal article" date="2019" name="bioRxiv">
        <title>The Genome of the Zebra Mussel, Dreissena polymorpha: A Resource for Invasive Species Research.</title>
        <authorList>
            <person name="McCartney M.A."/>
            <person name="Auch B."/>
            <person name="Kono T."/>
            <person name="Mallez S."/>
            <person name="Zhang Y."/>
            <person name="Obille A."/>
            <person name="Becker A."/>
            <person name="Abrahante J.E."/>
            <person name="Garbe J."/>
            <person name="Badalamenti J.P."/>
            <person name="Herman A."/>
            <person name="Mangelson H."/>
            <person name="Liachko I."/>
            <person name="Sullivan S."/>
            <person name="Sone E.D."/>
            <person name="Koren S."/>
            <person name="Silverstein K.A.T."/>
            <person name="Beckman K.B."/>
            <person name="Gohl D.M."/>
        </authorList>
    </citation>
    <scope>NUCLEOTIDE SEQUENCE</scope>
    <source>
        <strain evidence="2">Duluth1</strain>
        <tissue evidence="2">Whole animal</tissue>
    </source>
</reference>
<comment type="caution">
    <text evidence="2">The sequence shown here is derived from an EMBL/GenBank/DDBJ whole genome shotgun (WGS) entry which is preliminary data.</text>
</comment>
<name>A0A9D4C3F6_DREPO</name>
<feature type="signal peptide" evidence="1">
    <location>
        <begin position="1"/>
        <end position="38"/>
    </location>
</feature>
<proteinExistence type="predicted"/>
<dbReference type="Proteomes" id="UP000828390">
    <property type="component" value="Unassembled WGS sequence"/>
</dbReference>
<evidence type="ECO:0000256" key="1">
    <source>
        <dbReference type="SAM" id="SignalP"/>
    </source>
</evidence>